<protein>
    <submittedName>
        <fullName evidence="1">CRISPR-associated protein Csx16</fullName>
    </submittedName>
</protein>
<accession>A0ABY9MVY3</accession>
<dbReference type="Proteomes" id="UP001236657">
    <property type="component" value="Chromosome"/>
</dbReference>
<name>A0ABY9MVY3_9GAMM</name>
<organism evidence="1 2">
    <name type="scientific">Thiothrix lacustris</name>
    <dbReference type="NCBI Taxonomy" id="525917"/>
    <lineage>
        <taxon>Bacteria</taxon>
        <taxon>Pseudomonadati</taxon>
        <taxon>Pseudomonadota</taxon>
        <taxon>Gammaproteobacteria</taxon>
        <taxon>Thiotrichales</taxon>
        <taxon>Thiotrichaceae</taxon>
        <taxon>Thiothrix</taxon>
    </lineage>
</organism>
<evidence type="ECO:0000313" key="2">
    <source>
        <dbReference type="Proteomes" id="UP001236657"/>
    </source>
</evidence>
<gene>
    <name evidence="1" type="primary">csx16</name>
    <name evidence="1" type="ORF">RCF98_04695</name>
</gene>
<dbReference type="EMBL" id="CP133218">
    <property type="protein sequence ID" value="WML91640.1"/>
    <property type="molecule type" value="Genomic_DNA"/>
</dbReference>
<evidence type="ECO:0000313" key="1">
    <source>
        <dbReference type="EMBL" id="WML91640.1"/>
    </source>
</evidence>
<sequence>MPNSPNPAPALTLRFLLTPQQGEHMTTYFISRHPGAVAWAESEGFHVDERLAHFDVDIVQPGDRVLGTLPINLVAEVNARGGDYFHLTLELPADARGKELTAENMRTYGARLEGYSAQKN</sequence>
<dbReference type="RefSeq" id="WP_308393243.1">
    <property type="nucleotide sequence ID" value="NZ_CP133218.1"/>
</dbReference>
<reference evidence="1 2" key="1">
    <citation type="submission" date="2023-08" db="EMBL/GenBank/DDBJ databases">
        <title>New molecular markers tilS and rpoB for phylogenetic and monitoring studies of the genus Thiothrix biodiversity.</title>
        <authorList>
            <person name="Ravin N.V."/>
            <person name="Smolyakov D."/>
            <person name="Markov N.D."/>
            <person name="Beletsky A.V."/>
            <person name="Mardanov A.V."/>
            <person name="Rudenko T.S."/>
            <person name="Grabovich M.Y."/>
        </authorList>
    </citation>
    <scope>NUCLEOTIDE SEQUENCE [LARGE SCALE GENOMIC DNA]</scope>
    <source>
        <strain evidence="1 2">MK1</strain>
    </source>
</reference>
<proteinExistence type="predicted"/>
<dbReference type="InterPro" id="IPR013443">
    <property type="entry name" value="CRISPR-assoc_prot_Csx16"/>
</dbReference>
<keyword evidence="2" id="KW-1185">Reference proteome</keyword>
<dbReference type="NCBIfam" id="TIGR02620">
    <property type="entry name" value="cas_VVA1548"/>
    <property type="match status" value="1"/>
</dbReference>
<dbReference type="Pfam" id="PF09652">
    <property type="entry name" value="Cas_VVA1548"/>
    <property type="match status" value="1"/>
</dbReference>